<sequence>MPFLSPCGSATSWYTRRQINQAREYTLNKVESGVNKAIRADVAESRVAKGEFLPLYNL</sequence>
<gene>
    <name evidence="1" type="ORF">GA0061101_110133</name>
</gene>
<evidence type="ECO:0000313" key="1">
    <source>
        <dbReference type="EMBL" id="SCB38124.1"/>
    </source>
</evidence>
<protein>
    <submittedName>
        <fullName evidence="1">Uncharacterized protein</fullName>
    </submittedName>
</protein>
<dbReference type="EMBL" id="FMAF01000010">
    <property type="protein sequence ID" value="SCB38124.1"/>
    <property type="molecule type" value="Genomic_DNA"/>
</dbReference>
<proteinExistence type="predicted"/>
<organism evidence="1 2">
    <name type="scientific">Rhizobium lusitanum</name>
    <dbReference type="NCBI Taxonomy" id="293958"/>
    <lineage>
        <taxon>Bacteria</taxon>
        <taxon>Pseudomonadati</taxon>
        <taxon>Pseudomonadota</taxon>
        <taxon>Alphaproteobacteria</taxon>
        <taxon>Hyphomicrobiales</taxon>
        <taxon>Rhizobiaceae</taxon>
        <taxon>Rhizobium/Agrobacterium group</taxon>
        <taxon>Rhizobium</taxon>
    </lineage>
</organism>
<accession>A0A1C3WEI3</accession>
<dbReference type="Proteomes" id="UP000199205">
    <property type="component" value="Unassembled WGS sequence"/>
</dbReference>
<reference evidence="1 2" key="1">
    <citation type="submission" date="2016-08" db="EMBL/GenBank/DDBJ databases">
        <authorList>
            <person name="Seilhamer J.J."/>
        </authorList>
    </citation>
    <scope>NUCLEOTIDE SEQUENCE [LARGE SCALE GENOMIC DNA]</scope>
    <source>
        <strain evidence="1 2">P1-7</strain>
    </source>
</reference>
<name>A0A1C3WEI3_9HYPH</name>
<evidence type="ECO:0000313" key="2">
    <source>
        <dbReference type="Proteomes" id="UP000199205"/>
    </source>
</evidence>
<dbReference type="AlphaFoldDB" id="A0A1C3WEI3"/>